<dbReference type="GO" id="GO:0004888">
    <property type="term" value="F:transmembrane signaling receptor activity"/>
    <property type="evidence" value="ECO:0007669"/>
    <property type="project" value="InterPro"/>
</dbReference>
<dbReference type="SMART" id="SM00283">
    <property type="entry name" value="MA"/>
    <property type="match status" value="1"/>
</dbReference>
<dbReference type="OrthoDB" id="8482111at2"/>
<dbReference type="GO" id="GO:0005886">
    <property type="term" value="C:plasma membrane"/>
    <property type="evidence" value="ECO:0007669"/>
    <property type="project" value="UniProtKB-SubCell"/>
</dbReference>
<accession>A0A2T4Z2X4</accession>
<keyword evidence="2" id="KW-1003">Cell membrane</keyword>
<protein>
    <submittedName>
        <fullName evidence="11">Methyl-accepting chemotaxis protein</fullName>
    </submittedName>
</protein>
<feature type="transmembrane region" description="Helical" evidence="7">
    <location>
        <begin position="12"/>
        <end position="33"/>
    </location>
</feature>
<dbReference type="Proteomes" id="UP000241808">
    <property type="component" value="Unassembled WGS sequence"/>
</dbReference>
<dbReference type="GO" id="GO:0006935">
    <property type="term" value="P:chemotaxis"/>
    <property type="evidence" value="ECO:0007669"/>
    <property type="project" value="InterPro"/>
</dbReference>
<feature type="domain" description="T-SNARE coiled-coil homology" evidence="9">
    <location>
        <begin position="468"/>
        <end position="522"/>
    </location>
</feature>
<dbReference type="EMBL" id="PZZL01000005">
    <property type="protein sequence ID" value="PTM55098.1"/>
    <property type="molecule type" value="Genomic_DNA"/>
</dbReference>
<dbReference type="PROSITE" id="PS50885">
    <property type="entry name" value="HAMP"/>
    <property type="match status" value="1"/>
</dbReference>
<evidence type="ECO:0000256" key="2">
    <source>
        <dbReference type="ARBA" id="ARBA00022519"/>
    </source>
</evidence>
<evidence type="ECO:0000256" key="5">
    <source>
        <dbReference type="PROSITE-ProRule" id="PRU00284"/>
    </source>
</evidence>
<evidence type="ECO:0000256" key="6">
    <source>
        <dbReference type="SAM" id="Coils"/>
    </source>
</evidence>
<keyword evidence="3 5" id="KW-0807">Transducer</keyword>
<gene>
    <name evidence="11" type="ORF">C8P69_105251</name>
</gene>
<dbReference type="AlphaFoldDB" id="A0A2T4Z2X4"/>
<evidence type="ECO:0000256" key="7">
    <source>
        <dbReference type="SAM" id="Phobius"/>
    </source>
</evidence>
<dbReference type="Pfam" id="PF00015">
    <property type="entry name" value="MCPsignal"/>
    <property type="match status" value="1"/>
</dbReference>
<dbReference type="CDD" id="cd06225">
    <property type="entry name" value="HAMP"/>
    <property type="match status" value="1"/>
</dbReference>
<evidence type="ECO:0000256" key="3">
    <source>
        <dbReference type="ARBA" id="ARBA00023224"/>
    </source>
</evidence>
<sequence length="564" mass="57999">MLSRLKIFPKILLVIGTLMIALAVVALVALSSLGGLQQDLELVGNAGARSTASARLNRLIVNIRLVQLEMAVAPTGRELAESARQLEGLVAGIGEFADQIRSSPAREVVQALATTERELAPLLAAAQKSIALGRSGREPTVADRAALAEEAAKAQPAFVASREAARVMTDTLLKRNVDLRAQARADAARAWSILVAVTVVGALLSLAIGFVVARSGITGPLARLNGVIAALAAGDYTVTVAGTERRDEIGEIARATDIFRAEGLEAQRLRVAQEAAKAAEEEAVRHRLALSEAFVERMKDLAESFSSASAEVADAARNLAATAEETSRQAQSVAHAAEEASGSVGTVAAGTEELASSIGEINAQVGNSTTVVTEAATGVRQTSDTIRNLADAASQIGAVVELINNIAGQTNLLALNATIEAARAGEAGKGFAVVASEVKALASQTARATEEISRKIDEIQSATGIAVESMARVVGTIDRIREITTSVAGAVEQQSAATGEIAANTHQASIGTQAVNQNIAGVGTAAEMTGAASTQLMGLSSQLLDKSALLRNEVGAFVASMKAA</sequence>
<evidence type="ECO:0000259" key="8">
    <source>
        <dbReference type="PROSITE" id="PS50111"/>
    </source>
</evidence>
<keyword evidence="7" id="KW-0472">Membrane</keyword>
<feature type="transmembrane region" description="Helical" evidence="7">
    <location>
        <begin position="190"/>
        <end position="213"/>
    </location>
</feature>
<reference evidence="11 12" key="1">
    <citation type="submission" date="2018-04" db="EMBL/GenBank/DDBJ databases">
        <title>Genomic Encyclopedia of Archaeal and Bacterial Type Strains, Phase II (KMG-II): from individual species to whole genera.</title>
        <authorList>
            <person name="Goeker M."/>
        </authorList>
    </citation>
    <scope>NUCLEOTIDE SEQUENCE [LARGE SCALE GENOMIC DNA]</scope>
    <source>
        <strain evidence="11 12">DSM 25521</strain>
    </source>
</reference>
<keyword evidence="7" id="KW-0812">Transmembrane</keyword>
<dbReference type="InterPro" id="IPR000727">
    <property type="entry name" value="T_SNARE_dom"/>
</dbReference>
<dbReference type="InterPro" id="IPR004090">
    <property type="entry name" value="Chemotax_Me-accpt_rcpt"/>
</dbReference>
<comment type="similarity">
    <text evidence="4">Belongs to the methyl-accepting chemotaxis (MCP) protein family.</text>
</comment>
<comment type="subcellular location">
    <subcellularLocation>
        <location evidence="1">Cell inner membrane</location>
        <topology evidence="1">Multi-pass membrane protein</topology>
    </subcellularLocation>
</comment>
<feature type="coiled-coil region" evidence="6">
    <location>
        <begin position="261"/>
        <end position="289"/>
    </location>
</feature>
<evidence type="ECO:0000256" key="1">
    <source>
        <dbReference type="ARBA" id="ARBA00004429"/>
    </source>
</evidence>
<dbReference type="RefSeq" id="WP_108177941.1">
    <property type="nucleotide sequence ID" value="NZ_PZZL01000005.1"/>
</dbReference>
<dbReference type="PANTHER" id="PTHR32089">
    <property type="entry name" value="METHYL-ACCEPTING CHEMOTAXIS PROTEIN MCPB"/>
    <property type="match status" value="1"/>
</dbReference>
<evidence type="ECO:0000259" key="9">
    <source>
        <dbReference type="PROSITE" id="PS50192"/>
    </source>
</evidence>
<dbReference type="Gene3D" id="6.10.340.10">
    <property type="match status" value="1"/>
</dbReference>
<feature type="domain" description="HAMP" evidence="10">
    <location>
        <begin position="215"/>
        <end position="268"/>
    </location>
</feature>
<dbReference type="PRINTS" id="PR00260">
    <property type="entry name" value="CHEMTRNSDUCR"/>
</dbReference>
<evidence type="ECO:0000256" key="4">
    <source>
        <dbReference type="ARBA" id="ARBA00029447"/>
    </source>
</evidence>
<comment type="caution">
    <text evidence="11">The sequence shown here is derived from an EMBL/GenBank/DDBJ whole genome shotgun (WGS) entry which is preliminary data.</text>
</comment>
<dbReference type="Gene3D" id="1.10.287.950">
    <property type="entry name" value="Methyl-accepting chemotaxis protein"/>
    <property type="match status" value="1"/>
</dbReference>
<dbReference type="SUPFAM" id="SSF58104">
    <property type="entry name" value="Methyl-accepting chemotaxis protein (MCP) signaling domain"/>
    <property type="match status" value="1"/>
</dbReference>
<keyword evidence="2" id="KW-0997">Cell inner membrane</keyword>
<proteinExistence type="inferred from homology"/>
<keyword evidence="12" id="KW-1185">Reference proteome</keyword>
<evidence type="ECO:0000313" key="12">
    <source>
        <dbReference type="Proteomes" id="UP000241808"/>
    </source>
</evidence>
<feature type="domain" description="Methyl-accepting transducer" evidence="8">
    <location>
        <begin position="301"/>
        <end position="537"/>
    </location>
</feature>
<keyword evidence="7" id="KW-1133">Transmembrane helix</keyword>
<dbReference type="PROSITE" id="PS50192">
    <property type="entry name" value="T_SNARE"/>
    <property type="match status" value="1"/>
</dbReference>
<keyword evidence="6" id="KW-0175">Coiled coil</keyword>
<dbReference type="InterPro" id="IPR003660">
    <property type="entry name" value="HAMP_dom"/>
</dbReference>
<evidence type="ECO:0000259" key="10">
    <source>
        <dbReference type="PROSITE" id="PS50885"/>
    </source>
</evidence>
<dbReference type="PANTHER" id="PTHR32089:SF112">
    <property type="entry name" value="LYSOZYME-LIKE PROTEIN-RELATED"/>
    <property type="match status" value="1"/>
</dbReference>
<organism evidence="11 12">
    <name type="scientific">Phreatobacter oligotrophus</name>
    <dbReference type="NCBI Taxonomy" id="1122261"/>
    <lineage>
        <taxon>Bacteria</taxon>
        <taxon>Pseudomonadati</taxon>
        <taxon>Pseudomonadota</taxon>
        <taxon>Alphaproteobacteria</taxon>
        <taxon>Hyphomicrobiales</taxon>
        <taxon>Phreatobacteraceae</taxon>
        <taxon>Phreatobacter</taxon>
    </lineage>
</organism>
<dbReference type="InterPro" id="IPR004089">
    <property type="entry name" value="MCPsignal_dom"/>
</dbReference>
<dbReference type="PROSITE" id="PS50111">
    <property type="entry name" value="CHEMOTAXIS_TRANSDUC_2"/>
    <property type="match status" value="1"/>
</dbReference>
<name>A0A2T4Z2X4_9HYPH</name>
<dbReference type="SMART" id="SM00304">
    <property type="entry name" value="HAMP"/>
    <property type="match status" value="1"/>
</dbReference>
<evidence type="ECO:0000313" key="11">
    <source>
        <dbReference type="EMBL" id="PTM55098.1"/>
    </source>
</evidence>
<dbReference type="GO" id="GO:0007165">
    <property type="term" value="P:signal transduction"/>
    <property type="evidence" value="ECO:0007669"/>
    <property type="project" value="UniProtKB-KW"/>
</dbReference>
<dbReference type="Pfam" id="PF00672">
    <property type="entry name" value="HAMP"/>
    <property type="match status" value="1"/>
</dbReference>